<sequence>MLADLQRLSKLTLLVECCEFLSKLNIFTSLICDSGLFKRFLAQNDSKNRLTTSCLICQSVDDGPEQ</sequence>
<dbReference type="KEGG" id="lal:AT746_01530"/>
<proteinExistence type="predicted"/>
<gene>
    <name evidence="1" type="ORF">AT746_01530</name>
</gene>
<dbReference type="Proteomes" id="UP000068447">
    <property type="component" value="Chromosome"/>
</dbReference>
<accession>A0A0U3AGB4</accession>
<evidence type="ECO:0000313" key="1">
    <source>
        <dbReference type="EMBL" id="ALS97090.1"/>
    </source>
</evidence>
<keyword evidence="2" id="KW-1185">Reference proteome</keyword>
<dbReference type="AlphaFoldDB" id="A0A0U3AGB4"/>
<reference evidence="1 2" key="1">
    <citation type="submission" date="2015-12" db="EMBL/GenBank/DDBJ databases">
        <title>Complete genome of Lacimicrobium alkaliphilum KCTC 32984.</title>
        <authorList>
            <person name="Kim S.-G."/>
            <person name="Lee Y.-J."/>
        </authorList>
    </citation>
    <scope>NUCLEOTIDE SEQUENCE [LARGE SCALE GENOMIC DNA]</scope>
    <source>
        <strain evidence="1 2">YelD216</strain>
    </source>
</reference>
<protein>
    <submittedName>
        <fullName evidence="1">Uncharacterized protein</fullName>
    </submittedName>
</protein>
<name>A0A0U3AGB4_9ALTE</name>
<dbReference type="STRING" id="1526571.AT746_01530"/>
<evidence type="ECO:0000313" key="2">
    <source>
        <dbReference type="Proteomes" id="UP000068447"/>
    </source>
</evidence>
<organism evidence="1 2">
    <name type="scientific">Lacimicrobium alkaliphilum</name>
    <dbReference type="NCBI Taxonomy" id="1526571"/>
    <lineage>
        <taxon>Bacteria</taxon>
        <taxon>Pseudomonadati</taxon>
        <taxon>Pseudomonadota</taxon>
        <taxon>Gammaproteobacteria</taxon>
        <taxon>Alteromonadales</taxon>
        <taxon>Alteromonadaceae</taxon>
        <taxon>Lacimicrobium</taxon>
    </lineage>
</organism>
<dbReference type="EMBL" id="CP013650">
    <property type="protein sequence ID" value="ALS97090.1"/>
    <property type="molecule type" value="Genomic_DNA"/>
</dbReference>